<dbReference type="GO" id="GO:0015271">
    <property type="term" value="F:outward rectifier potassium channel activity"/>
    <property type="evidence" value="ECO:0007669"/>
    <property type="project" value="TreeGrafter"/>
</dbReference>
<dbReference type="Pfam" id="PF07885">
    <property type="entry name" value="Ion_trans_2"/>
    <property type="match status" value="1"/>
</dbReference>
<evidence type="ECO:0000259" key="11">
    <source>
        <dbReference type="Pfam" id="PF07885"/>
    </source>
</evidence>
<gene>
    <name evidence="12" type="ORF">PCOL08062_LOCUS5877</name>
</gene>
<comment type="subcellular location">
    <subcellularLocation>
        <location evidence="1">Membrane</location>
        <topology evidence="1">Multi-pass membrane protein</topology>
    </subcellularLocation>
</comment>
<evidence type="ECO:0000256" key="4">
    <source>
        <dbReference type="ARBA" id="ARBA00022692"/>
    </source>
</evidence>
<evidence type="ECO:0000256" key="8">
    <source>
        <dbReference type="ARBA" id="ARBA00023303"/>
    </source>
</evidence>
<feature type="compositionally biased region" description="Low complexity" evidence="9">
    <location>
        <begin position="194"/>
        <end position="212"/>
    </location>
</feature>
<evidence type="ECO:0000256" key="6">
    <source>
        <dbReference type="ARBA" id="ARBA00023065"/>
    </source>
</evidence>
<keyword evidence="6" id="KW-0406">Ion transport</keyword>
<feature type="transmembrane region" description="Helical" evidence="10">
    <location>
        <begin position="336"/>
        <end position="358"/>
    </location>
</feature>
<dbReference type="EMBL" id="HBDZ01007678">
    <property type="protein sequence ID" value="CAD8238879.1"/>
    <property type="molecule type" value="Transcribed_RNA"/>
</dbReference>
<keyword evidence="5 10" id="KW-1133">Transmembrane helix</keyword>
<name>A0A7R9TLF9_9VIRI</name>
<feature type="region of interest" description="Disordered" evidence="9">
    <location>
        <begin position="1"/>
        <end position="51"/>
    </location>
</feature>
<feature type="region of interest" description="Disordered" evidence="9">
    <location>
        <begin position="172"/>
        <end position="225"/>
    </location>
</feature>
<evidence type="ECO:0000256" key="9">
    <source>
        <dbReference type="SAM" id="MobiDB-lite"/>
    </source>
</evidence>
<keyword evidence="8" id="KW-0407">Ion channel</keyword>
<evidence type="ECO:0000256" key="3">
    <source>
        <dbReference type="ARBA" id="ARBA00022448"/>
    </source>
</evidence>
<dbReference type="PANTHER" id="PTHR11003">
    <property type="entry name" value="POTASSIUM CHANNEL, SUBFAMILY K"/>
    <property type="match status" value="1"/>
</dbReference>
<feature type="domain" description="Potassium channel" evidence="11">
    <location>
        <begin position="284"/>
        <end position="361"/>
    </location>
</feature>
<evidence type="ECO:0000256" key="1">
    <source>
        <dbReference type="ARBA" id="ARBA00004141"/>
    </source>
</evidence>
<feature type="compositionally biased region" description="Low complexity" evidence="9">
    <location>
        <begin position="454"/>
        <end position="468"/>
    </location>
</feature>
<reference evidence="12" key="1">
    <citation type="submission" date="2021-01" db="EMBL/GenBank/DDBJ databases">
        <authorList>
            <person name="Corre E."/>
            <person name="Pelletier E."/>
            <person name="Niang G."/>
            <person name="Scheremetjew M."/>
            <person name="Finn R."/>
            <person name="Kale V."/>
            <person name="Holt S."/>
            <person name="Cochrane G."/>
            <person name="Meng A."/>
            <person name="Brown T."/>
            <person name="Cohen L."/>
        </authorList>
    </citation>
    <scope>NUCLEOTIDE SEQUENCE</scope>
    <source>
        <strain evidence="12">CCMP1413</strain>
    </source>
</reference>
<proteinExistence type="inferred from homology"/>
<feature type="compositionally biased region" description="Low complexity" evidence="9">
    <location>
        <begin position="175"/>
        <end position="187"/>
    </location>
</feature>
<keyword evidence="3" id="KW-0813">Transport</keyword>
<dbReference type="AlphaFoldDB" id="A0A7R9TLF9"/>
<feature type="region of interest" description="Disordered" evidence="9">
    <location>
        <begin position="389"/>
        <end position="414"/>
    </location>
</feature>
<dbReference type="SUPFAM" id="SSF81324">
    <property type="entry name" value="Voltage-gated potassium channels"/>
    <property type="match status" value="1"/>
</dbReference>
<organism evidence="12">
    <name type="scientific">Prasinoderma coloniale</name>
    <dbReference type="NCBI Taxonomy" id="156133"/>
    <lineage>
        <taxon>Eukaryota</taxon>
        <taxon>Viridiplantae</taxon>
        <taxon>Prasinodermophyta</taxon>
        <taxon>Prasinodermophyceae</taxon>
        <taxon>Prasinodermales</taxon>
        <taxon>Prasinodermaceae</taxon>
        <taxon>Prasinoderma</taxon>
    </lineage>
</organism>
<dbReference type="GO" id="GO:0005774">
    <property type="term" value="C:vacuolar membrane"/>
    <property type="evidence" value="ECO:0007669"/>
    <property type="project" value="UniProtKB-ARBA"/>
</dbReference>
<keyword evidence="7 10" id="KW-0472">Membrane</keyword>
<keyword evidence="4 10" id="KW-0812">Transmembrane</keyword>
<dbReference type="InterPro" id="IPR013099">
    <property type="entry name" value="K_chnl_dom"/>
</dbReference>
<feature type="region of interest" description="Disordered" evidence="9">
    <location>
        <begin position="446"/>
        <end position="468"/>
    </location>
</feature>
<feature type="transmembrane region" description="Helical" evidence="10">
    <location>
        <begin position="277"/>
        <end position="297"/>
    </location>
</feature>
<evidence type="ECO:0000256" key="7">
    <source>
        <dbReference type="ARBA" id="ARBA00023136"/>
    </source>
</evidence>
<protein>
    <recommendedName>
        <fullName evidence="11">Potassium channel domain-containing protein</fullName>
    </recommendedName>
</protein>
<evidence type="ECO:0000256" key="10">
    <source>
        <dbReference type="SAM" id="Phobius"/>
    </source>
</evidence>
<comment type="similarity">
    <text evidence="2">Belongs to the two pore domain potassium channel (TC 1.A.1.7) family.</text>
</comment>
<dbReference type="InterPro" id="IPR003280">
    <property type="entry name" value="2pore_dom_K_chnl"/>
</dbReference>
<dbReference type="GO" id="GO:0022841">
    <property type="term" value="F:potassium ion leak channel activity"/>
    <property type="evidence" value="ECO:0007669"/>
    <property type="project" value="TreeGrafter"/>
</dbReference>
<evidence type="ECO:0000313" key="12">
    <source>
        <dbReference type="EMBL" id="CAD8238879.1"/>
    </source>
</evidence>
<accession>A0A7R9TLF9</accession>
<evidence type="ECO:0000256" key="5">
    <source>
        <dbReference type="ARBA" id="ARBA00022989"/>
    </source>
</evidence>
<feature type="compositionally biased region" description="Low complexity" evidence="9">
    <location>
        <begin position="41"/>
        <end position="51"/>
    </location>
</feature>
<dbReference type="GO" id="GO:0005886">
    <property type="term" value="C:plasma membrane"/>
    <property type="evidence" value="ECO:0007669"/>
    <property type="project" value="TreeGrafter"/>
</dbReference>
<dbReference type="GO" id="GO:0030322">
    <property type="term" value="P:stabilization of membrane potential"/>
    <property type="evidence" value="ECO:0007669"/>
    <property type="project" value="TreeGrafter"/>
</dbReference>
<evidence type="ECO:0000256" key="2">
    <source>
        <dbReference type="ARBA" id="ARBA00010159"/>
    </source>
</evidence>
<feature type="compositionally biased region" description="Basic and acidic residues" evidence="9">
    <location>
        <begin position="398"/>
        <end position="414"/>
    </location>
</feature>
<sequence length="468" mass="49675">MAMMESMAARERRRRREEGRRRASSRGRGSDGGGPPPEPAPRTGARAAAVADAIAAASSGANAAGGSDTTRADLRGRAAVADGELARSAGNANGVPVAEYATLNGWGGASERASFTSESASEGAWAGDAVRKYFAFPPYATGGSHVLTGERESGSLNFDKFRQEYKDDTRAYVASASGSSSGSSASSDGDDLSTDGTLSGGDDPSSAALPGGDPDGRLGPRRMLPRRAEIEVPQRTVARATGGLAAAKAVLLPPGVDYAESQIKAARDTWRFRVLQIAVYVTVYFVIVLLFAMTVALQLGWDYWTAFYFSSVTFTTVGFGDFVIVDGSTMLNAGQVIGYIVFIFTGLAALASLIGLVIDYLDYVRRRRTAERHFYIASRKTREQVHKARQVFTRRRRPPAEAEHAHLDGRARHEHDRRSAVRAFASRVGHELDTLWEGDVLEAEAAGGAGGSDAGQSAPAADGGTRAW</sequence>
<dbReference type="Gene3D" id="1.10.287.70">
    <property type="match status" value="1"/>
</dbReference>
<dbReference type="PANTHER" id="PTHR11003:SF291">
    <property type="entry name" value="IP11374P"/>
    <property type="match status" value="1"/>
</dbReference>